<feature type="transmembrane region" description="Helical" evidence="1">
    <location>
        <begin position="7"/>
        <end position="25"/>
    </location>
</feature>
<evidence type="ECO:0000313" key="3">
    <source>
        <dbReference type="Proteomes" id="UP000702425"/>
    </source>
</evidence>
<feature type="transmembrane region" description="Helical" evidence="1">
    <location>
        <begin position="31"/>
        <end position="49"/>
    </location>
</feature>
<organism evidence="2 3">
    <name type="scientific">Microcoleus asticus IPMA8</name>
    <dbReference type="NCBI Taxonomy" id="2563858"/>
    <lineage>
        <taxon>Bacteria</taxon>
        <taxon>Bacillati</taxon>
        <taxon>Cyanobacteriota</taxon>
        <taxon>Cyanophyceae</taxon>
        <taxon>Oscillatoriophycideae</taxon>
        <taxon>Oscillatoriales</taxon>
        <taxon>Microcoleaceae</taxon>
        <taxon>Microcoleus</taxon>
        <taxon>Microcoleus asticus</taxon>
    </lineage>
</organism>
<accession>A0ABX2CYX8</accession>
<gene>
    <name evidence="2" type="ORF">E5S67_02833</name>
</gene>
<protein>
    <recommendedName>
        <fullName evidence="4">SxtJ</fullName>
    </recommendedName>
</protein>
<dbReference type="Proteomes" id="UP000702425">
    <property type="component" value="Unassembled WGS sequence"/>
</dbReference>
<evidence type="ECO:0000256" key="1">
    <source>
        <dbReference type="SAM" id="Phobius"/>
    </source>
</evidence>
<dbReference type="RefSeq" id="WP_172188228.1">
    <property type="nucleotide sequence ID" value="NZ_CAWPPK010000260.1"/>
</dbReference>
<dbReference type="EMBL" id="SRRZ01000047">
    <property type="protein sequence ID" value="NQE35103.1"/>
    <property type="molecule type" value="Genomic_DNA"/>
</dbReference>
<keyword evidence="1" id="KW-1133">Transmembrane helix</keyword>
<keyword evidence="1" id="KW-0812">Transmembrane</keyword>
<comment type="caution">
    <text evidence="2">The sequence shown here is derived from an EMBL/GenBank/DDBJ whole genome shotgun (WGS) entry which is preliminary data.</text>
</comment>
<evidence type="ECO:0000313" key="2">
    <source>
        <dbReference type="EMBL" id="NQE35103.1"/>
    </source>
</evidence>
<keyword evidence="1" id="KW-0472">Membrane</keyword>
<evidence type="ECO:0008006" key="4">
    <source>
        <dbReference type="Google" id="ProtNLM"/>
    </source>
</evidence>
<feature type="transmembrane region" description="Helical" evidence="1">
    <location>
        <begin position="61"/>
        <end position="84"/>
    </location>
</feature>
<reference evidence="2 3" key="1">
    <citation type="journal article" date="2020" name="Sci. Rep.">
        <title>A novel cyanobacterial geosmin producer, revising GeoA distribution and dispersion patterns in Bacteria.</title>
        <authorList>
            <person name="Churro C."/>
            <person name="Semedo-Aguiar A.P."/>
            <person name="Silva A.D."/>
            <person name="Pereira-Leal J.B."/>
            <person name="Leite R.B."/>
        </authorList>
    </citation>
    <scope>NUCLEOTIDE SEQUENCE [LARGE SCALE GENOMIC DNA]</scope>
    <source>
        <strain evidence="2 3">IPMA8</strain>
    </source>
</reference>
<name>A0ABX2CYX8_9CYAN</name>
<proteinExistence type="predicted"/>
<sequence>MFAPPEVAWIAVGLVAVSALHVLYAQEARSYSLWPALILLSCASLLRAMRLETKLSWSIYAVANFLGFYTHLFSLLVAFVHGIYLV</sequence>
<keyword evidence="3" id="KW-1185">Reference proteome</keyword>